<feature type="region of interest" description="Disordered" evidence="1">
    <location>
        <begin position="569"/>
        <end position="639"/>
    </location>
</feature>
<organism evidence="2 3">
    <name type="scientific">Rhamnusium bicolor</name>
    <dbReference type="NCBI Taxonomy" id="1586634"/>
    <lineage>
        <taxon>Eukaryota</taxon>
        <taxon>Metazoa</taxon>
        <taxon>Ecdysozoa</taxon>
        <taxon>Arthropoda</taxon>
        <taxon>Hexapoda</taxon>
        <taxon>Insecta</taxon>
        <taxon>Pterygota</taxon>
        <taxon>Neoptera</taxon>
        <taxon>Endopterygota</taxon>
        <taxon>Coleoptera</taxon>
        <taxon>Polyphaga</taxon>
        <taxon>Cucujiformia</taxon>
        <taxon>Chrysomeloidea</taxon>
        <taxon>Cerambycidae</taxon>
        <taxon>Lepturinae</taxon>
        <taxon>Rhagiini</taxon>
        <taxon>Rhamnusium</taxon>
    </lineage>
</organism>
<sequence length="639" mass="73575">MSMQELQSRNIELEKQVRGNQTNVAKRAKFIIASVREIYIYTKKTNVIYERAEFNQRDQREEETAEEYITELLKLVRNCKYGEVSEELIRERLVVGIKDRDLSERLQMDEELTMQKAIQRVQQAETVKRQNKAIRQEVTINIEQVHHEAGKESRSKWKKGTREVGKNSRKDLGCPRCAGKHNHPISKCPVVKVNFYKCQKIGHYGRCCRTQRRIREVHETEKDSSCKKLELEVGSICVNNINKKGNHRSEEPWSIELMVVNESVNFRNDTGADETVISVPTYKKIGERLKLIKTKVKLLPVKKGEVEIKIEAFVVNSRDNLLDRPALMKLDLVKFEKSVLKVRNILALNRDNEKMGDSQQLSGNRHLFTFRHWKRPLTLNELLEEVENIDNIADIPNEIIIFPPENANDYSTDEDSGDETEVMLSNLPGSQLRGNVEVFMDQDQEDNMEENWDSEDEMPLSSFKKLKKPKHFDYAINVDLTDKDLKPSFPEWNPVHLAKNNLSPEKVWIKDIDIEGTVQGMTGHPRSYNVESDQGTIRRNRKFLVKLPPVNPIQILHIPAPETSINNNFNVLDNSPGPLSPRLEEPSGSPVPKPKFPEVVQAPNTDLSPNALQLENGAATTSKRKRQPPVKFKDYVGYD</sequence>
<evidence type="ECO:0000256" key="1">
    <source>
        <dbReference type="SAM" id="MobiDB-lite"/>
    </source>
</evidence>
<dbReference type="EMBL" id="JANEYF010004678">
    <property type="protein sequence ID" value="KAJ8930402.1"/>
    <property type="molecule type" value="Genomic_DNA"/>
</dbReference>
<protein>
    <submittedName>
        <fullName evidence="2">Uncharacterized protein</fullName>
    </submittedName>
</protein>
<name>A0AAV8WW58_9CUCU</name>
<gene>
    <name evidence="2" type="ORF">NQ314_016797</name>
</gene>
<proteinExistence type="predicted"/>
<evidence type="ECO:0000313" key="2">
    <source>
        <dbReference type="EMBL" id="KAJ8930402.1"/>
    </source>
</evidence>
<evidence type="ECO:0000313" key="3">
    <source>
        <dbReference type="Proteomes" id="UP001162156"/>
    </source>
</evidence>
<dbReference type="PANTHER" id="PTHR33198">
    <property type="entry name" value="ANK_REP_REGION DOMAIN-CONTAINING PROTEIN-RELATED"/>
    <property type="match status" value="1"/>
</dbReference>
<dbReference type="AlphaFoldDB" id="A0AAV8WW58"/>
<keyword evidence="3" id="KW-1185">Reference proteome</keyword>
<feature type="compositionally biased region" description="Polar residues" evidence="1">
    <location>
        <begin position="602"/>
        <end position="621"/>
    </location>
</feature>
<comment type="caution">
    <text evidence="2">The sequence shown here is derived from an EMBL/GenBank/DDBJ whole genome shotgun (WGS) entry which is preliminary data.</text>
</comment>
<reference evidence="2" key="1">
    <citation type="journal article" date="2023" name="Insect Mol. Biol.">
        <title>Genome sequencing provides insights into the evolution of gene families encoding plant cell wall-degrading enzymes in longhorned beetles.</title>
        <authorList>
            <person name="Shin N.R."/>
            <person name="Okamura Y."/>
            <person name="Kirsch R."/>
            <person name="Pauchet Y."/>
        </authorList>
    </citation>
    <scope>NUCLEOTIDE SEQUENCE</scope>
    <source>
        <strain evidence="2">RBIC_L_NR</strain>
    </source>
</reference>
<accession>A0AAV8WW58</accession>
<dbReference type="Proteomes" id="UP001162156">
    <property type="component" value="Unassembled WGS sequence"/>
</dbReference>